<protein>
    <submittedName>
        <fullName evidence="1">DUF3080 domain-containing protein</fullName>
    </submittedName>
</protein>
<dbReference type="EMBL" id="JBGOOJ010000001">
    <property type="protein sequence ID" value="MEZ8088801.1"/>
    <property type="molecule type" value="Genomic_DNA"/>
</dbReference>
<dbReference type="Pfam" id="PF11279">
    <property type="entry name" value="DUF3080"/>
    <property type="match status" value="1"/>
</dbReference>
<dbReference type="Proteomes" id="UP001569177">
    <property type="component" value="Unassembled WGS sequence"/>
</dbReference>
<name>A0ABV4LAA4_9VIBR</name>
<dbReference type="InterPro" id="IPR021431">
    <property type="entry name" value="DUF3080"/>
</dbReference>
<comment type="caution">
    <text evidence="1">The sequence shown here is derived from an EMBL/GenBank/DDBJ whole genome shotgun (WGS) entry which is preliminary data.</text>
</comment>
<reference evidence="1 2" key="1">
    <citation type="submission" date="2024-06" db="EMBL/GenBank/DDBJ databases">
        <authorList>
            <person name="Steensen K."/>
            <person name="Seneca J."/>
            <person name="Bartlau N."/>
            <person name="Yu A.X."/>
            <person name="Polz M.F."/>
        </authorList>
    </citation>
    <scope>NUCLEOTIDE SEQUENCE [LARGE SCALE GENOMIC DNA]</scope>
    <source>
        <strain evidence="1 2">5S240</strain>
    </source>
</reference>
<accession>A0ABV4LAA4</accession>
<proteinExistence type="predicted"/>
<gene>
    <name evidence="1" type="ORF">ACED24_01950</name>
</gene>
<organism evidence="1 2">
    <name type="scientific">Vibrio kanaloae</name>
    <dbReference type="NCBI Taxonomy" id="170673"/>
    <lineage>
        <taxon>Bacteria</taxon>
        <taxon>Pseudomonadati</taxon>
        <taxon>Pseudomonadota</taxon>
        <taxon>Gammaproteobacteria</taxon>
        <taxon>Vibrionales</taxon>
        <taxon>Vibrionaceae</taxon>
        <taxon>Vibrio</taxon>
    </lineage>
</organism>
<keyword evidence="2" id="KW-1185">Reference proteome</keyword>
<evidence type="ECO:0000313" key="1">
    <source>
        <dbReference type="EMBL" id="MEZ8088801.1"/>
    </source>
</evidence>
<sequence length="333" mass="38207">MNTGHLSNLVKHSTLFCLTVMLAGCFSDGPGDLFDDYQTKIARVQDAEELKEDWEFESLPRKRELLLDVPTLSIGLIDSYQLRQCGLFNLIAERNSVLGKVADQFRNYDYQVALLADVGKCLSSNELNPEIVELLKEIEQQKLAQFPLHQWNLIYASDAMQSQMRGSQWVRADIGDQVRQTSDALQHINQVLNIPLVSGKTTEVQEVLEKSSTLGDLYYSLAHASVELNTITKQLTTFDANIICGKQRDTTKFRYLNNVFDQQYIGKVQPYMAQLDSYYQQLAPQLGMFDAQADLHSYYFPIQDAHQAFRVSTRRHVDYWQQLFKRCGRKVGR</sequence>
<dbReference type="RefSeq" id="WP_017056477.1">
    <property type="nucleotide sequence ID" value="NZ_JBGONX010000002.1"/>
</dbReference>
<evidence type="ECO:0000313" key="2">
    <source>
        <dbReference type="Proteomes" id="UP001569177"/>
    </source>
</evidence>